<evidence type="ECO:0000256" key="13">
    <source>
        <dbReference type="ARBA" id="ARBA00048798"/>
    </source>
</evidence>
<keyword evidence="8 18" id="KW-0028">Amino-acid biosynthesis</keyword>
<sequence length="360" mass="38911">MTVNITLSANPVAEAEREKLLQSPIFGTIFTDHMITATWTRDGGWQQPELGPRKPFQMNPENAAFHYGQQLFEGMKAYRGADGSIRLFRPAENAARMNRSARRMAMPEVPPELFLDSVRTLVSVERGWIPAEGSLYLRPFMFADESFLGVRPANRCTFCVIASPAADYFRAGAKGLTVWVENETSRAAPGGTGAAKCGGNYAGSLMAQSRASSEGCDQVLFLSACGNRQIEELGGMNIFFVRKDGRVQTPPLGTILPGITRASVIELLKADGITVEEVPYTFDALQADVEAGEISEVFVCGTAAIIASVSRLKHSDGELEIGQPGETARRLRTTLQGIYTGDIAGPDGWSVIVEPEAVLG</sequence>
<evidence type="ECO:0000256" key="19">
    <source>
        <dbReference type="RuleBase" id="RU004519"/>
    </source>
</evidence>
<dbReference type="GO" id="GO:0004084">
    <property type="term" value="F:branched-chain-amino-acid transaminase activity"/>
    <property type="evidence" value="ECO:0007669"/>
    <property type="project" value="UniProtKB-EC"/>
</dbReference>
<comment type="caution">
    <text evidence="20">The sequence shown here is derived from an EMBL/GenBank/DDBJ whole genome shotgun (WGS) entry which is preliminary data.</text>
</comment>
<evidence type="ECO:0000256" key="14">
    <source>
        <dbReference type="ARBA" id="ARBA00049229"/>
    </source>
</evidence>
<dbReference type="InterPro" id="IPR033939">
    <property type="entry name" value="BCAT_family"/>
</dbReference>
<dbReference type="PROSITE" id="PS00770">
    <property type="entry name" value="AA_TRANSFER_CLASS_4"/>
    <property type="match status" value="1"/>
</dbReference>
<evidence type="ECO:0000313" key="20">
    <source>
        <dbReference type="EMBL" id="MBK4217691.1"/>
    </source>
</evidence>
<dbReference type="Proteomes" id="UP000640485">
    <property type="component" value="Unassembled WGS sequence"/>
</dbReference>
<dbReference type="EC" id="2.6.1.42" evidence="18"/>
<dbReference type="SUPFAM" id="SSF56752">
    <property type="entry name" value="D-aminoacid aminotransferase-like PLP-dependent enzymes"/>
    <property type="match status" value="1"/>
</dbReference>
<evidence type="ECO:0000256" key="17">
    <source>
        <dbReference type="RuleBase" id="RU004516"/>
    </source>
</evidence>
<evidence type="ECO:0000256" key="9">
    <source>
        <dbReference type="ARBA" id="ARBA00022679"/>
    </source>
</evidence>
<evidence type="ECO:0000313" key="21">
    <source>
        <dbReference type="Proteomes" id="UP000640485"/>
    </source>
</evidence>
<evidence type="ECO:0000256" key="3">
    <source>
        <dbReference type="ARBA" id="ARBA00004824"/>
    </source>
</evidence>
<evidence type="ECO:0000256" key="2">
    <source>
        <dbReference type="ARBA" id="ARBA00003109"/>
    </source>
</evidence>
<dbReference type="Gene3D" id="3.20.10.10">
    <property type="entry name" value="D-amino Acid Aminotransferase, subunit A, domain 2"/>
    <property type="match status" value="1"/>
</dbReference>
<organism evidence="20 21">
    <name type="scientific">Paracoccus caeni</name>
    <dbReference type="NCBI Taxonomy" id="657651"/>
    <lineage>
        <taxon>Bacteria</taxon>
        <taxon>Pseudomonadati</taxon>
        <taxon>Pseudomonadota</taxon>
        <taxon>Alphaproteobacteria</taxon>
        <taxon>Rhodobacterales</taxon>
        <taxon>Paracoccaceae</taxon>
        <taxon>Paracoccus</taxon>
    </lineage>
</organism>
<protein>
    <recommendedName>
        <fullName evidence="18">Branched-chain-amino-acid aminotransferase</fullName>
        <ecNumber evidence="18">2.6.1.42</ecNumber>
    </recommendedName>
</protein>
<dbReference type="NCBIfam" id="TIGR01123">
    <property type="entry name" value="ilvE_II"/>
    <property type="match status" value="1"/>
</dbReference>
<keyword evidence="11 18" id="KW-0100">Branched-chain amino acid biosynthesis</keyword>
<dbReference type="PIRSF" id="PIRSF006468">
    <property type="entry name" value="BCAT1"/>
    <property type="match status" value="1"/>
</dbReference>
<evidence type="ECO:0000256" key="4">
    <source>
        <dbReference type="ARBA" id="ARBA00004931"/>
    </source>
</evidence>
<feature type="modified residue" description="N6-(pyridoxal phosphate)lysine" evidence="15">
    <location>
        <position position="196"/>
    </location>
</feature>
<dbReference type="CDD" id="cd01557">
    <property type="entry name" value="BCAT_beta_family"/>
    <property type="match status" value="1"/>
</dbReference>
<evidence type="ECO:0000256" key="12">
    <source>
        <dbReference type="ARBA" id="ARBA00048212"/>
    </source>
</evidence>
<accession>A0A934SIG1</accession>
<name>A0A934SIG1_9RHOB</name>
<comment type="cofactor">
    <cofactor evidence="1 17">
        <name>pyridoxal 5'-phosphate</name>
        <dbReference type="ChEBI" id="CHEBI:597326"/>
    </cofactor>
</comment>
<evidence type="ECO:0000256" key="6">
    <source>
        <dbReference type="ARBA" id="ARBA00009320"/>
    </source>
</evidence>
<keyword evidence="21" id="KW-1185">Reference proteome</keyword>
<comment type="function">
    <text evidence="2">Acts on leucine, isoleucine and valine.</text>
</comment>
<gene>
    <name evidence="20" type="ORF">JJJ17_17300</name>
</gene>
<evidence type="ECO:0000256" key="11">
    <source>
        <dbReference type="ARBA" id="ARBA00023304"/>
    </source>
</evidence>
<reference evidence="20" key="1">
    <citation type="submission" date="2021-01" db="EMBL/GenBank/DDBJ databases">
        <title>Paracoccus amoyensis sp. nov., isolated from the surface seawater along the coast of Xiamen Island, China.</title>
        <authorList>
            <person name="Lyu L."/>
        </authorList>
    </citation>
    <scope>NUCLEOTIDE SEQUENCE</scope>
    <source>
        <strain evidence="20">MJ17</strain>
    </source>
</reference>
<dbReference type="PANTHER" id="PTHR11825">
    <property type="entry name" value="SUBGROUP IIII AMINOTRANSFERASE"/>
    <property type="match status" value="1"/>
</dbReference>
<comment type="pathway">
    <text evidence="5 19">Amino-acid biosynthesis; L-leucine biosynthesis; L-leucine from 3-methyl-2-oxobutanoate: step 4/4.</text>
</comment>
<dbReference type="InterPro" id="IPR036038">
    <property type="entry name" value="Aminotransferase-like"/>
</dbReference>
<comment type="pathway">
    <text evidence="4 19">Amino-acid biosynthesis; L-valine biosynthesis; L-valine from pyruvate: step 4/4.</text>
</comment>
<dbReference type="InterPro" id="IPR005786">
    <property type="entry name" value="B_amino_transII"/>
</dbReference>
<keyword evidence="10 17" id="KW-0663">Pyridoxal phosphate</keyword>
<dbReference type="NCBIfam" id="NF009897">
    <property type="entry name" value="PRK13357.1"/>
    <property type="match status" value="1"/>
</dbReference>
<dbReference type="GO" id="GO:0009082">
    <property type="term" value="P:branched-chain amino acid biosynthetic process"/>
    <property type="evidence" value="ECO:0007669"/>
    <property type="project" value="UniProtKB-KW"/>
</dbReference>
<comment type="pathway">
    <text evidence="3 19">Amino-acid biosynthesis; L-isoleucine biosynthesis; L-isoleucine from 2-oxobutanoate: step 4/4.</text>
</comment>
<dbReference type="RefSeq" id="WP_200688695.1">
    <property type="nucleotide sequence ID" value="NZ_JAEPRQ010000008.1"/>
</dbReference>
<dbReference type="Pfam" id="PF01063">
    <property type="entry name" value="Aminotran_4"/>
    <property type="match status" value="1"/>
</dbReference>
<dbReference type="InterPro" id="IPR043131">
    <property type="entry name" value="BCAT-like_N"/>
</dbReference>
<proteinExistence type="inferred from homology"/>
<evidence type="ECO:0000256" key="7">
    <source>
        <dbReference type="ARBA" id="ARBA00022576"/>
    </source>
</evidence>
<dbReference type="InterPro" id="IPR018300">
    <property type="entry name" value="Aminotrans_IV_CS"/>
</dbReference>
<keyword evidence="7 18" id="KW-0032">Aminotransferase</keyword>
<evidence type="ECO:0000256" key="18">
    <source>
        <dbReference type="RuleBase" id="RU004517"/>
    </source>
</evidence>
<comment type="catalytic activity">
    <reaction evidence="13 18">
        <text>L-isoleucine + 2-oxoglutarate = (S)-3-methyl-2-oxopentanoate + L-glutamate</text>
        <dbReference type="Rhea" id="RHEA:24801"/>
        <dbReference type="ChEBI" id="CHEBI:16810"/>
        <dbReference type="ChEBI" id="CHEBI:29985"/>
        <dbReference type="ChEBI" id="CHEBI:35146"/>
        <dbReference type="ChEBI" id="CHEBI:58045"/>
        <dbReference type="EC" id="2.6.1.42"/>
    </reaction>
</comment>
<comment type="catalytic activity">
    <reaction evidence="12 18">
        <text>L-valine + 2-oxoglutarate = 3-methyl-2-oxobutanoate + L-glutamate</text>
        <dbReference type="Rhea" id="RHEA:24813"/>
        <dbReference type="ChEBI" id="CHEBI:11851"/>
        <dbReference type="ChEBI" id="CHEBI:16810"/>
        <dbReference type="ChEBI" id="CHEBI:29985"/>
        <dbReference type="ChEBI" id="CHEBI:57762"/>
        <dbReference type="EC" id="2.6.1.42"/>
    </reaction>
</comment>
<evidence type="ECO:0000256" key="16">
    <source>
        <dbReference type="RuleBase" id="RU004106"/>
    </source>
</evidence>
<comment type="similarity">
    <text evidence="6 16">Belongs to the class-IV pyridoxal-phosphate-dependent aminotransferase family.</text>
</comment>
<dbReference type="EMBL" id="JAEPRQ010000008">
    <property type="protein sequence ID" value="MBK4217691.1"/>
    <property type="molecule type" value="Genomic_DNA"/>
</dbReference>
<evidence type="ECO:0000256" key="5">
    <source>
        <dbReference type="ARBA" id="ARBA00005072"/>
    </source>
</evidence>
<comment type="catalytic activity">
    <reaction evidence="14 18">
        <text>L-leucine + 2-oxoglutarate = 4-methyl-2-oxopentanoate + L-glutamate</text>
        <dbReference type="Rhea" id="RHEA:18321"/>
        <dbReference type="ChEBI" id="CHEBI:16810"/>
        <dbReference type="ChEBI" id="CHEBI:17865"/>
        <dbReference type="ChEBI" id="CHEBI:29985"/>
        <dbReference type="ChEBI" id="CHEBI:57427"/>
        <dbReference type="EC" id="2.6.1.42"/>
    </reaction>
</comment>
<keyword evidence="9 18" id="KW-0808">Transferase</keyword>
<evidence type="ECO:0000256" key="10">
    <source>
        <dbReference type="ARBA" id="ARBA00022898"/>
    </source>
</evidence>
<evidence type="ECO:0000256" key="8">
    <source>
        <dbReference type="ARBA" id="ARBA00022605"/>
    </source>
</evidence>
<dbReference type="GO" id="GO:0008652">
    <property type="term" value="P:amino acid biosynthetic process"/>
    <property type="evidence" value="ECO:0007669"/>
    <property type="project" value="UniProtKB-KW"/>
</dbReference>
<dbReference type="AlphaFoldDB" id="A0A934SIG1"/>
<dbReference type="Gene3D" id="3.30.470.10">
    <property type="match status" value="1"/>
</dbReference>
<dbReference type="InterPro" id="IPR043132">
    <property type="entry name" value="BCAT-like_C"/>
</dbReference>
<evidence type="ECO:0000256" key="1">
    <source>
        <dbReference type="ARBA" id="ARBA00001933"/>
    </source>
</evidence>
<dbReference type="PANTHER" id="PTHR11825:SF44">
    <property type="entry name" value="BRANCHED-CHAIN-AMINO-ACID AMINOTRANSFERASE"/>
    <property type="match status" value="1"/>
</dbReference>
<evidence type="ECO:0000256" key="15">
    <source>
        <dbReference type="PIRSR" id="PIRSR006468-1"/>
    </source>
</evidence>
<dbReference type="InterPro" id="IPR001544">
    <property type="entry name" value="Aminotrans_IV"/>
</dbReference>